<dbReference type="PANTHER" id="PTHR43247:SF1">
    <property type="entry name" value="PHOSPHOSERINE AMINOTRANSFERASE"/>
    <property type="match status" value="1"/>
</dbReference>
<dbReference type="RefSeq" id="WP_098075397.1">
    <property type="nucleotide sequence ID" value="NZ_PDEQ01000004.1"/>
</dbReference>
<keyword evidence="5 12" id="KW-0028">Amino-acid biosynthesis</keyword>
<feature type="binding site" evidence="12">
    <location>
        <position position="168"/>
    </location>
    <ligand>
        <name>pyridoxal 5'-phosphate</name>
        <dbReference type="ChEBI" id="CHEBI:597326"/>
    </ligand>
</feature>
<dbReference type="GO" id="GO:0005737">
    <property type="term" value="C:cytoplasm"/>
    <property type="evidence" value="ECO:0007669"/>
    <property type="project" value="UniProtKB-SubCell"/>
</dbReference>
<feature type="region of interest" description="Disordered" evidence="14">
    <location>
        <begin position="1"/>
        <end position="22"/>
    </location>
</feature>
<comment type="caution">
    <text evidence="16">The sequence shown here is derived from an EMBL/GenBank/DDBJ whole genome shotgun (WGS) entry which is preliminary data.</text>
</comment>
<feature type="binding site" evidence="12">
    <location>
        <position position="118"/>
    </location>
    <ligand>
        <name>pyridoxal 5'-phosphate</name>
        <dbReference type="ChEBI" id="CHEBI:597326"/>
    </ligand>
</feature>
<comment type="pathway">
    <text evidence="1 12">Cofactor biosynthesis; pyridoxine 5'-phosphate biosynthesis; pyridoxine 5'-phosphate from D-erythrose 4-phosphate: step 3/5.</text>
</comment>
<dbReference type="UniPathway" id="UPA00244">
    <property type="reaction ID" value="UER00311"/>
</dbReference>
<name>A0A2A8CXU5_9BACT</name>
<comment type="pathway">
    <text evidence="2 12 13">Amino-acid biosynthesis; L-serine biosynthesis; L-serine from 3-phospho-D-glycerate: step 2/3.</text>
</comment>
<evidence type="ECO:0000256" key="6">
    <source>
        <dbReference type="ARBA" id="ARBA00022679"/>
    </source>
</evidence>
<dbReference type="HAMAP" id="MF_00160">
    <property type="entry name" value="SerC_aminotrans_5"/>
    <property type="match status" value="1"/>
</dbReference>
<evidence type="ECO:0000256" key="5">
    <source>
        <dbReference type="ARBA" id="ARBA00022605"/>
    </source>
</evidence>
<dbReference type="EMBL" id="PDEQ01000004">
    <property type="protein sequence ID" value="PEN13476.1"/>
    <property type="molecule type" value="Genomic_DNA"/>
</dbReference>
<feature type="binding site" evidence="12">
    <location>
        <begin position="250"/>
        <end position="251"/>
    </location>
    <ligand>
        <name>pyridoxal 5'-phosphate</name>
        <dbReference type="ChEBI" id="CHEBI:597326"/>
    </ligand>
</feature>
<keyword evidence="7 12" id="KW-0663">Pyridoxal phosphate</keyword>
<comment type="subcellular location">
    <subcellularLocation>
        <location evidence="12">Cytoplasm</location>
    </subcellularLocation>
</comment>
<evidence type="ECO:0000256" key="2">
    <source>
        <dbReference type="ARBA" id="ARBA00005099"/>
    </source>
</evidence>
<dbReference type="InterPro" id="IPR000192">
    <property type="entry name" value="Aminotrans_V_dom"/>
</dbReference>
<dbReference type="Gene3D" id="3.40.640.10">
    <property type="entry name" value="Type I PLP-dependent aspartate aminotransferase-like (Major domain)"/>
    <property type="match status" value="1"/>
</dbReference>
<keyword evidence="6 12" id="KW-0808">Transferase</keyword>
<evidence type="ECO:0000313" key="17">
    <source>
        <dbReference type="Proteomes" id="UP000220102"/>
    </source>
</evidence>
<dbReference type="FunFam" id="3.90.1150.10:FF:000006">
    <property type="entry name" value="Phosphoserine aminotransferase"/>
    <property type="match status" value="1"/>
</dbReference>
<dbReference type="SUPFAM" id="SSF53383">
    <property type="entry name" value="PLP-dependent transferases"/>
    <property type="match status" value="1"/>
</dbReference>
<comment type="caution">
    <text evidence="12">Lacks conserved residue(s) required for the propagation of feature annotation.</text>
</comment>
<evidence type="ECO:0000256" key="7">
    <source>
        <dbReference type="ARBA" id="ARBA00022898"/>
    </source>
</evidence>
<feature type="binding site" evidence="12">
    <location>
        <position position="210"/>
    </location>
    <ligand>
        <name>pyridoxal 5'-phosphate</name>
        <dbReference type="ChEBI" id="CHEBI:597326"/>
    </ligand>
</feature>
<dbReference type="PROSITE" id="PS00595">
    <property type="entry name" value="AA_TRANSFER_CLASS_5"/>
    <property type="match status" value="1"/>
</dbReference>
<comment type="cofactor">
    <cofactor evidence="12">
        <name>pyridoxal 5'-phosphate</name>
        <dbReference type="ChEBI" id="CHEBI:597326"/>
    </cofactor>
    <text evidence="12">Binds 1 pyridoxal phosphate per subunit.</text>
</comment>
<proteinExistence type="inferred from homology"/>
<evidence type="ECO:0000256" key="12">
    <source>
        <dbReference type="HAMAP-Rule" id="MF_00160"/>
    </source>
</evidence>
<dbReference type="GO" id="GO:0004648">
    <property type="term" value="F:O-phospho-L-serine:2-oxoglutarate aminotransferase activity"/>
    <property type="evidence" value="ECO:0007669"/>
    <property type="project" value="UniProtKB-UniRule"/>
</dbReference>
<evidence type="ECO:0000313" key="16">
    <source>
        <dbReference type="EMBL" id="PEN13476.1"/>
    </source>
</evidence>
<feature type="binding site" evidence="12">
    <location>
        <position position="58"/>
    </location>
    <ligand>
        <name>L-glutamate</name>
        <dbReference type="ChEBI" id="CHEBI:29985"/>
    </ligand>
</feature>
<keyword evidence="4 12" id="KW-0032">Aminotransferase</keyword>
<dbReference type="Proteomes" id="UP000220102">
    <property type="component" value="Unassembled WGS sequence"/>
</dbReference>
<accession>A0A2A8CXU5</accession>
<dbReference type="EC" id="2.6.1.52" evidence="12"/>
<keyword evidence="12" id="KW-0963">Cytoplasm</keyword>
<feature type="domain" description="Aminotransferase class V" evidence="15">
    <location>
        <begin position="21"/>
        <end position="361"/>
    </location>
</feature>
<comment type="catalytic activity">
    <reaction evidence="11 12 13">
        <text>O-phospho-L-serine + 2-oxoglutarate = 3-phosphooxypyruvate + L-glutamate</text>
        <dbReference type="Rhea" id="RHEA:14329"/>
        <dbReference type="ChEBI" id="CHEBI:16810"/>
        <dbReference type="ChEBI" id="CHEBI:18110"/>
        <dbReference type="ChEBI" id="CHEBI:29985"/>
        <dbReference type="ChEBI" id="CHEBI:57524"/>
        <dbReference type="EC" id="2.6.1.52"/>
    </reaction>
</comment>
<dbReference type="Gene3D" id="3.90.1150.10">
    <property type="entry name" value="Aspartate Aminotransferase, domain 1"/>
    <property type="match status" value="1"/>
</dbReference>
<dbReference type="InterPro" id="IPR020578">
    <property type="entry name" value="Aminotrans_V_PyrdxlP_BS"/>
</dbReference>
<dbReference type="InterPro" id="IPR015424">
    <property type="entry name" value="PyrdxlP-dep_Trfase"/>
</dbReference>
<dbReference type="NCBIfam" id="TIGR01364">
    <property type="entry name" value="serC_1"/>
    <property type="match status" value="1"/>
</dbReference>
<dbReference type="PANTHER" id="PTHR43247">
    <property type="entry name" value="PHOSPHOSERINE AMINOTRANSFERASE"/>
    <property type="match status" value="1"/>
</dbReference>
<evidence type="ECO:0000256" key="14">
    <source>
        <dbReference type="SAM" id="MobiDB-lite"/>
    </source>
</evidence>
<protein>
    <recommendedName>
        <fullName evidence="12">Phosphoserine aminotransferase</fullName>
        <ecNumber evidence="12">2.6.1.52</ecNumber>
    </recommendedName>
    <alternativeName>
        <fullName evidence="12">Phosphohydroxythreonine aminotransferase</fullName>
        <shortName evidence="12">PSAT</shortName>
    </alternativeName>
</protein>
<dbReference type="InterPro" id="IPR015422">
    <property type="entry name" value="PyrdxlP-dep_Trfase_small"/>
</dbReference>
<evidence type="ECO:0000256" key="1">
    <source>
        <dbReference type="ARBA" id="ARBA00004915"/>
    </source>
</evidence>
<dbReference type="OrthoDB" id="9809412at2"/>
<evidence type="ECO:0000256" key="3">
    <source>
        <dbReference type="ARBA" id="ARBA00006904"/>
    </source>
</evidence>
<dbReference type="AlphaFoldDB" id="A0A2A8CXU5"/>
<keyword evidence="17" id="KW-1185">Reference proteome</keyword>
<dbReference type="GO" id="GO:0030170">
    <property type="term" value="F:pyridoxal phosphate binding"/>
    <property type="evidence" value="ECO:0007669"/>
    <property type="project" value="UniProtKB-UniRule"/>
</dbReference>
<comment type="similarity">
    <text evidence="3 12">Belongs to the class-V pyridoxal-phosphate-dependent aminotransferase family. SerC subfamily.</text>
</comment>
<comment type="subunit">
    <text evidence="12">Homodimer.</text>
</comment>
<dbReference type="FunFam" id="3.40.640.10:FF:000010">
    <property type="entry name" value="Phosphoserine aminotransferase"/>
    <property type="match status" value="1"/>
</dbReference>
<evidence type="ECO:0000256" key="8">
    <source>
        <dbReference type="ARBA" id="ARBA00023096"/>
    </source>
</evidence>
<sequence length="373" mass="41403">MQVTDPTSNASAPTDGSERQFNFSAGPAVLPEEVLLEAKNELPVYDHVGASVMEISHRSAAYDKIEESAREHMKKLLGLSDDWHVLFLQGGASMQFYQVPLNFLPEDGSADYVITGRWGTKAIKEARRVGDVRVAASSEDDDFSHVPPVEEWDLNPDASYVHITTNETVNGNQFQKDPNLDVPVVTDASSELLSRPMDLDGYGMIYAGAQKNVGPAGVTIVLIHDDFLQQRKQPLPTMLDYGTHAAKRFNTPPVFPIYMVEKVLRWLDDLGGVDAIHAINQRKSQKLYNAIDGSDFYRGTVDEDSRSMMNVTFRLVEEDLEPVFIKKAKENGLLSLGGHRTVGGMRASLYNALPEEAVDTLVAFMKEFERTHG</sequence>
<comment type="function">
    <text evidence="12">Catalyzes the reversible conversion of 3-phosphohydroxypyruvate to phosphoserine and of 3-hydroxy-2-oxo-4-phosphonooxybutanoate to phosphohydroxythreonine.</text>
</comment>
<organism evidence="16 17">
    <name type="scientific">Longibacter salinarum</name>
    <dbReference type="NCBI Taxonomy" id="1850348"/>
    <lineage>
        <taxon>Bacteria</taxon>
        <taxon>Pseudomonadati</taxon>
        <taxon>Rhodothermota</taxon>
        <taxon>Rhodothermia</taxon>
        <taxon>Rhodothermales</taxon>
        <taxon>Salisaetaceae</taxon>
        <taxon>Longibacter</taxon>
    </lineage>
</organism>
<evidence type="ECO:0000256" key="13">
    <source>
        <dbReference type="RuleBase" id="RU004505"/>
    </source>
</evidence>
<dbReference type="PIRSF" id="PIRSF000525">
    <property type="entry name" value="SerC"/>
    <property type="match status" value="1"/>
</dbReference>
<feature type="binding site" evidence="12">
    <location>
        <begin position="92"/>
        <end position="93"/>
    </location>
    <ligand>
        <name>pyridoxal 5'-phosphate</name>
        <dbReference type="ChEBI" id="CHEBI:597326"/>
    </ligand>
</feature>
<dbReference type="Pfam" id="PF00266">
    <property type="entry name" value="Aminotran_5"/>
    <property type="match status" value="1"/>
</dbReference>
<feature type="binding site" evidence="12">
    <location>
        <position position="187"/>
    </location>
    <ligand>
        <name>pyridoxal 5'-phosphate</name>
        <dbReference type="ChEBI" id="CHEBI:597326"/>
    </ligand>
</feature>
<dbReference type="InterPro" id="IPR015421">
    <property type="entry name" value="PyrdxlP-dep_Trfase_major"/>
</dbReference>
<keyword evidence="8 12" id="KW-0664">Pyridoxine biosynthesis</keyword>
<evidence type="ECO:0000259" key="15">
    <source>
        <dbReference type="Pfam" id="PF00266"/>
    </source>
</evidence>
<feature type="modified residue" description="N6-(pyridoxal phosphate)lysine" evidence="12">
    <location>
        <position position="211"/>
    </location>
</feature>
<gene>
    <name evidence="12" type="primary">serC</name>
    <name evidence="16" type="ORF">CRI94_09155</name>
</gene>
<evidence type="ECO:0000256" key="10">
    <source>
        <dbReference type="ARBA" id="ARBA00047630"/>
    </source>
</evidence>
<keyword evidence="9 12" id="KW-0718">Serine biosynthesis</keyword>
<dbReference type="NCBIfam" id="NF003764">
    <property type="entry name" value="PRK05355.1"/>
    <property type="match status" value="1"/>
</dbReference>
<evidence type="ECO:0000256" key="11">
    <source>
        <dbReference type="ARBA" id="ARBA00049007"/>
    </source>
</evidence>
<dbReference type="InterPro" id="IPR022278">
    <property type="entry name" value="Pser_aminoTfrase"/>
</dbReference>
<comment type="catalytic activity">
    <reaction evidence="10 12">
        <text>4-(phosphooxy)-L-threonine + 2-oxoglutarate = (R)-3-hydroxy-2-oxo-4-phosphooxybutanoate + L-glutamate</text>
        <dbReference type="Rhea" id="RHEA:16573"/>
        <dbReference type="ChEBI" id="CHEBI:16810"/>
        <dbReference type="ChEBI" id="CHEBI:29985"/>
        <dbReference type="ChEBI" id="CHEBI:58452"/>
        <dbReference type="ChEBI" id="CHEBI:58538"/>
        <dbReference type="EC" id="2.6.1.52"/>
    </reaction>
</comment>
<dbReference type="UniPathway" id="UPA00135">
    <property type="reaction ID" value="UER00197"/>
</dbReference>
<evidence type="ECO:0000256" key="4">
    <source>
        <dbReference type="ARBA" id="ARBA00022576"/>
    </source>
</evidence>
<evidence type="ECO:0000256" key="9">
    <source>
        <dbReference type="ARBA" id="ARBA00023299"/>
    </source>
</evidence>
<dbReference type="GO" id="GO:0008615">
    <property type="term" value="P:pyridoxine biosynthetic process"/>
    <property type="evidence" value="ECO:0007669"/>
    <property type="project" value="UniProtKB-UniRule"/>
</dbReference>
<reference evidence="16 17" key="1">
    <citation type="submission" date="2017-10" db="EMBL/GenBank/DDBJ databases">
        <title>Draft genome of Longibacter Salinarum.</title>
        <authorList>
            <person name="Goh K.M."/>
            <person name="Shamsir M.S."/>
            <person name="Lim S.W."/>
        </authorList>
    </citation>
    <scope>NUCLEOTIDE SEQUENCE [LARGE SCALE GENOMIC DNA]</scope>
    <source>
        <strain evidence="16 17">KCTC 52045</strain>
    </source>
</reference>
<dbReference type="GO" id="GO:0006564">
    <property type="term" value="P:L-serine biosynthetic process"/>
    <property type="evidence" value="ECO:0007669"/>
    <property type="project" value="UniProtKB-UniRule"/>
</dbReference>